<dbReference type="PANTHER" id="PTHR35007:SF1">
    <property type="entry name" value="PILUS ASSEMBLY PROTEIN"/>
    <property type="match status" value="1"/>
</dbReference>
<protein>
    <submittedName>
        <fullName evidence="8">Flp pilus assembly protein TadB</fullName>
    </submittedName>
</protein>
<dbReference type="OrthoDB" id="597333at2"/>
<dbReference type="Pfam" id="PF00482">
    <property type="entry name" value="T2SSF"/>
    <property type="match status" value="1"/>
</dbReference>
<feature type="transmembrane region" description="Helical" evidence="6">
    <location>
        <begin position="22"/>
        <end position="43"/>
    </location>
</feature>
<reference evidence="8 9" key="1">
    <citation type="submission" date="2015-08" db="EMBL/GenBank/DDBJ databases">
        <authorList>
            <person name="Babu N.S."/>
            <person name="Beckwith C.J."/>
            <person name="Beseler K.G."/>
            <person name="Brison A."/>
            <person name="Carone J.V."/>
            <person name="Caskin T.P."/>
            <person name="Diamond M."/>
            <person name="Durham M.E."/>
            <person name="Foxe J.M."/>
            <person name="Go M."/>
            <person name="Henderson B.A."/>
            <person name="Jones I.B."/>
            <person name="McGettigan J.A."/>
            <person name="Micheletti S.J."/>
            <person name="Nasrallah M.E."/>
            <person name="Ortiz D."/>
            <person name="Piller C.R."/>
            <person name="Privatt S.R."/>
            <person name="Schneider S.L."/>
            <person name="Sharp S."/>
            <person name="Smith T.C."/>
            <person name="Stanton J.D."/>
            <person name="Ullery H.E."/>
            <person name="Wilson R.J."/>
            <person name="Serrano M.G."/>
            <person name="Buck G."/>
            <person name="Lee V."/>
            <person name="Wang Y."/>
            <person name="Carvalho R."/>
            <person name="Voegtly L."/>
            <person name="Shi R."/>
            <person name="Duckworth R."/>
            <person name="Johnson A."/>
            <person name="Loviza R."/>
            <person name="Walstead R."/>
            <person name="Shah Z."/>
            <person name="Kiflezghi M."/>
            <person name="Wade K."/>
            <person name="Ball S.L."/>
            <person name="Bradley K.W."/>
            <person name="Asai D.J."/>
            <person name="Bowman C.A."/>
            <person name="Russell D.A."/>
            <person name="Pope W.H."/>
            <person name="Jacobs-Sera D."/>
            <person name="Hendrix R.W."/>
            <person name="Hatfull G.F."/>
        </authorList>
    </citation>
    <scope>NUCLEOTIDE SEQUENCE [LARGE SCALE GENOMIC DNA]</scope>
    <source>
        <strain evidence="8 9">DSM 27648</strain>
    </source>
</reference>
<dbReference type="InterPro" id="IPR018076">
    <property type="entry name" value="T2SS_GspF_dom"/>
</dbReference>
<evidence type="ECO:0000256" key="2">
    <source>
        <dbReference type="ARBA" id="ARBA00022475"/>
    </source>
</evidence>
<evidence type="ECO:0000256" key="3">
    <source>
        <dbReference type="ARBA" id="ARBA00022692"/>
    </source>
</evidence>
<comment type="subcellular location">
    <subcellularLocation>
        <location evidence="1">Cell membrane</location>
        <topology evidence="1">Multi-pass membrane protein</topology>
    </subcellularLocation>
</comment>
<dbReference type="Proteomes" id="UP000064967">
    <property type="component" value="Chromosome"/>
</dbReference>
<keyword evidence="9" id="KW-1185">Reference proteome</keyword>
<dbReference type="GO" id="GO:0005886">
    <property type="term" value="C:plasma membrane"/>
    <property type="evidence" value="ECO:0007669"/>
    <property type="project" value="UniProtKB-SubCell"/>
</dbReference>
<evidence type="ECO:0000313" key="8">
    <source>
        <dbReference type="EMBL" id="AKU94463.1"/>
    </source>
</evidence>
<evidence type="ECO:0000313" key="9">
    <source>
        <dbReference type="Proteomes" id="UP000064967"/>
    </source>
</evidence>
<feature type="transmembrane region" description="Helical" evidence="6">
    <location>
        <begin position="100"/>
        <end position="117"/>
    </location>
</feature>
<feature type="domain" description="Type II secretion system protein GspF" evidence="7">
    <location>
        <begin position="133"/>
        <end position="256"/>
    </location>
</feature>
<name>A0A0K1PLQ1_9BACT</name>
<keyword evidence="2" id="KW-1003">Cell membrane</keyword>
<dbReference type="Gene3D" id="1.20.81.30">
    <property type="entry name" value="Type II secretion system (T2SS), domain F"/>
    <property type="match status" value="1"/>
</dbReference>
<keyword evidence="3 6" id="KW-0812">Transmembrane</keyword>
<feature type="transmembrane region" description="Helical" evidence="6">
    <location>
        <begin position="244"/>
        <end position="262"/>
    </location>
</feature>
<dbReference type="KEGG" id="llu:AKJ09_01127"/>
<dbReference type="STRING" id="1391654.AKJ09_01127"/>
<dbReference type="AlphaFoldDB" id="A0A0K1PLQ1"/>
<feature type="transmembrane region" description="Helical" evidence="6">
    <location>
        <begin position="274"/>
        <end position="293"/>
    </location>
</feature>
<evidence type="ECO:0000256" key="5">
    <source>
        <dbReference type="ARBA" id="ARBA00023136"/>
    </source>
</evidence>
<sequence>MTHAALPEGVKHALAKFSVGPVLRWGSLAFLTVAIFLVTWHVVSDEAGLPYRYWARYVASLERKLRSMFVFTPGRLIGIGQFCVAFVILAGALLFDLPMWWALLVVTAIAPTIYIEAERRKRVALIEDQLDSFMLALANALKSTPSIGAAFSSVVSVVEDPIRQEVDLAIKEMKVGSTLDQALLHMAGRVGSRQLDSALSAILIGQKIGGNLPKVLENTSHTLREMKRLDGVIRTKTADGRMQMWVIGAMPLVFIVGLGTMWPGYFEPLTQSVTGYVLIAGISVCWVVALVIARKVLAVDI</sequence>
<dbReference type="PANTHER" id="PTHR35007">
    <property type="entry name" value="INTEGRAL MEMBRANE PROTEIN-RELATED"/>
    <property type="match status" value="1"/>
</dbReference>
<gene>
    <name evidence="8" type="ORF">AKJ09_01127</name>
</gene>
<evidence type="ECO:0000259" key="7">
    <source>
        <dbReference type="Pfam" id="PF00482"/>
    </source>
</evidence>
<organism evidence="8 9">
    <name type="scientific">Labilithrix luteola</name>
    <dbReference type="NCBI Taxonomy" id="1391654"/>
    <lineage>
        <taxon>Bacteria</taxon>
        <taxon>Pseudomonadati</taxon>
        <taxon>Myxococcota</taxon>
        <taxon>Polyangia</taxon>
        <taxon>Polyangiales</taxon>
        <taxon>Labilitrichaceae</taxon>
        <taxon>Labilithrix</taxon>
    </lineage>
</organism>
<proteinExistence type="predicted"/>
<keyword evidence="5 6" id="KW-0472">Membrane</keyword>
<evidence type="ECO:0000256" key="1">
    <source>
        <dbReference type="ARBA" id="ARBA00004651"/>
    </source>
</evidence>
<feature type="transmembrane region" description="Helical" evidence="6">
    <location>
        <begin position="76"/>
        <end position="94"/>
    </location>
</feature>
<keyword evidence="4 6" id="KW-1133">Transmembrane helix</keyword>
<dbReference type="InterPro" id="IPR042094">
    <property type="entry name" value="T2SS_GspF_sf"/>
</dbReference>
<dbReference type="RefSeq" id="WP_146646056.1">
    <property type="nucleotide sequence ID" value="NZ_CP012333.1"/>
</dbReference>
<evidence type="ECO:0000256" key="4">
    <source>
        <dbReference type="ARBA" id="ARBA00022989"/>
    </source>
</evidence>
<dbReference type="EMBL" id="CP012333">
    <property type="protein sequence ID" value="AKU94463.1"/>
    <property type="molecule type" value="Genomic_DNA"/>
</dbReference>
<accession>A0A0K1PLQ1</accession>
<evidence type="ECO:0000256" key="6">
    <source>
        <dbReference type="SAM" id="Phobius"/>
    </source>
</evidence>